<name>A0ABP6NDG0_9ACTN</name>
<protein>
    <submittedName>
        <fullName evidence="2">Uncharacterized protein</fullName>
    </submittedName>
</protein>
<dbReference type="InterPro" id="IPR051446">
    <property type="entry name" value="HTH_trans_reg/aminotransferase"/>
</dbReference>
<proteinExistence type="predicted"/>
<keyword evidence="3" id="KW-1185">Reference proteome</keyword>
<gene>
    <name evidence="2" type="ORF">GCM10010466_38510</name>
</gene>
<organism evidence="2 3">
    <name type="scientific">Planomonospora alba</name>
    <dbReference type="NCBI Taxonomy" id="161354"/>
    <lineage>
        <taxon>Bacteria</taxon>
        <taxon>Bacillati</taxon>
        <taxon>Actinomycetota</taxon>
        <taxon>Actinomycetes</taxon>
        <taxon>Streptosporangiales</taxon>
        <taxon>Streptosporangiaceae</taxon>
        <taxon>Planomonospora</taxon>
    </lineage>
</organism>
<dbReference type="InterPro" id="IPR015421">
    <property type="entry name" value="PyrdxlP-dep_Trfase_major"/>
</dbReference>
<evidence type="ECO:0000313" key="3">
    <source>
        <dbReference type="Proteomes" id="UP001500320"/>
    </source>
</evidence>
<dbReference type="PANTHER" id="PTHR46577:SF1">
    <property type="entry name" value="HTH-TYPE TRANSCRIPTIONAL REGULATORY PROTEIN GABR"/>
    <property type="match status" value="1"/>
</dbReference>
<sequence length="219" mass="22895">MIVEDDYDSESRFGGRPLEPLQSLDREGHVVYVGSFSKTLLPALRLGFLVAPGSLRPALRAAERLADGHGDPLTQAAPARFMEEGLPARHVRRATREYASRRERITALLRRDFSGLLLPVPSAAGLHLCARLAPEAADPDRVVPLARPAAPASPVRSAAALLRGRSPLGGGEPAGVRGPAGGRARRAQNSSSGAARVTPTAASSSSTLRETTSAGSSPS</sequence>
<evidence type="ECO:0000256" key="1">
    <source>
        <dbReference type="SAM" id="MobiDB-lite"/>
    </source>
</evidence>
<feature type="compositionally biased region" description="Gly residues" evidence="1">
    <location>
        <begin position="167"/>
        <end position="181"/>
    </location>
</feature>
<accession>A0ABP6NDG0</accession>
<dbReference type="InterPro" id="IPR015424">
    <property type="entry name" value="PyrdxlP-dep_Trfase"/>
</dbReference>
<dbReference type="Gene3D" id="3.40.640.10">
    <property type="entry name" value="Type I PLP-dependent aspartate aminotransferase-like (Major domain)"/>
    <property type="match status" value="1"/>
</dbReference>
<feature type="region of interest" description="Disordered" evidence="1">
    <location>
        <begin position="163"/>
        <end position="219"/>
    </location>
</feature>
<dbReference type="RefSeq" id="WP_344861402.1">
    <property type="nucleotide sequence ID" value="NZ_BAAAUT010000030.1"/>
</dbReference>
<dbReference type="PANTHER" id="PTHR46577">
    <property type="entry name" value="HTH-TYPE TRANSCRIPTIONAL REGULATORY PROTEIN GABR"/>
    <property type="match status" value="1"/>
</dbReference>
<reference evidence="3" key="1">
    <citation type="journal article" date="2019" name="Int. J. Syst. Evol. Microbiol.">
        <title>The Global Catalogue of Microorganisms (GCM) 10K type strain sequencing project: providing services to taxonomists for standard genome sequencing and annotation.</title>
        <authorList>
            <consortium name="The Broad Institute Genomics Platform"/>
            <consortium name="The Broad Institute Genome Sequencing Center for Infectious Disease"/>
            <person name="Wu L."/>
            <person name="Ma J."/>
        </authorList>
    </citation>
    <scope>NUCLEOTIDE SEQUENCE [LARGE SCALE GENOMIC DNA]</scope>
    <source>
        <strain evidence="3">JCM 9373</strain>
    </source>
</reference>
<feature type="compositionally biased region" description="Polar residues" evidence="1">
    <location>
        <begin position="200"/>
        <end position="219"/>
    </location>
</feature>
<evidence type="ECO:0000313" key="2">
    <source>
        <dbReference type="EMBL" id="GAA3143781.1"/>
    </source>
</evidence>
<dbReference type="Proteomes" id="UP001500320">
    <property type="component" value="Unassembled WGS sequence"/>
</dbReference>
<comment type="caution">
    <text evidence="2">The sequence shown here is derived from an EMBL/GenBank/DDBJ whole genome shotgun (WGS) entry which is preliminary data.</text>
</comment>
<dbReference type="EMBL" id="BAAAUT010000030">
    <property type="protein sequence ID" value="GAA3143781.1"/>
    <property type="molecule type" value="Genomic_DNA"/>
</dbReference>
<dbReference type="SUPFAM" id="SSF53383">
    <property type="entry name" value="PLP-dependent transferases"/>
    <property type="match status" value="1"/>
</dbReference>